<evidence type="ECO:0000256" key="3">
    <source>
        <dbReference type="ARBA" id="ARBA00009799"/>
    </source>
</evidence>
<evidence type="ECO:0000259" key="17">
    <source>
        <dbReference type="PROSITE" id="PS51855"/>
    </source>
</evidence>
<evidence type="ECO:0000256" key="4">
    <source>
        <dbReference type="ARBA" id="ARBA00022571"/>
    </source>
</evidence>
<comment type="catalytic activity">
    <reaction evidence="15">
        <text>hydrogencarbonate + L-glutamine + 2 ATP + H2O = carbamoyl phosphate + L-glutamate + 2 ADP + phosphate + 2 H(+)</text>
        <dbReference type="Rhea" id="RHEA:18633"/>
        <dbReference type="ChEBI" id="CHEBI:15377"/>
        <dbReference type="ChEBI" id="CHEBI:15378"/>
        <dbReference type="ChEBI" id="CHEBI:17544"/>
        <dbReference type="ChEBI" id="CHEBI:29985"/>
        <dbReference type="ChEBI" id="CHEBI:30616"/>
        <dbReference type="ChEBI" id="CHEBI:43474"/>
        <dbReference type="ChEBI" id="CHEBI:58228"/>
        <dbReference type="ChEBI" id="CHEBI:58359"/>
        <dbReference type="ChEBI" id="CHEBI:456216"/>
        <dbReference type="EC" id="6.3.5.5"/>
    </reaction>
</comment>
<dbReference type="SMART" id="SM01096">
    <property type="entry name" value="CPSase_L_D3"/>
    <property type="match status" value="1"/>
</dbReference>
<keyword evidence="12" id="KW-0665">Pyrimidine biosynthesis</keyword>
<dbReference type="SUPFAM" id="SSF56059">
    <property type="entry name" value="Glutathione synthetase ATP-binding domain-like"/>
    <property type="match status" value="2"/>
</dbReference>
<evidence type="ECO:0000256" key="15">
    <source>
        <dbReference type="ARBA" id="ARBA00048816"/>
    </source>
</evidence>
<dbReference type="NCBIfam" id="NF003671">
    <property type="entry name" value="PRK05294.1"/>
    <property type="match status" value="1"/>
</dbReference>
<dbReference type="InterPro" id="IPR036897">
    <property type="entry name" value="CarbamoylP_synth_lsu_oligo_sf"/>
</dbReference>
<evidence type="ECO:0000256" key="1">
    <source>
        <dbReference type="ARBA" id="ARBA00001936"/>
    </source>
</evidence>
<dbReference type="InterPro" id="IPR005480">
    <property type="entry name" value="CPSase_lsu_oligo"/>
</dbReference>
<keyword evidence="8" id="KW-0677">Repeat</keyword>
<organism evidence="18">
    <name type="scientific">marine metagenome</name>
    <dbReference type="NCBI Taxonomy" id="408172"/>
    <lineage>
        <taxon>unclassified sequences</taxon>
        <taxon>metagenomes</taxon>
        <taxon>ecological metagenomes</taxon>
    </lineage>
</organism>
<dbReference type="PRINTS" id="PR00098">
    <property type="entry name" value="CPSASE"/>
</dbReference>
<protein>
    <submittedName>
        <fullName evidence="18">Uncharacterized protein</fullName>
    </submittedName>
</protein>
<dbReference type="Gene3D" id="3.30.1490.20">
    <property type="entry name" value="ATP-grasp fold, A domain"/>
    <property type="match status" value="1"/>
</dbReference>
<dbReference type="PROSITE" id="PS00866">
    <property type="entry name" value="CPSASE_1"/>
    <property type="match status" value="1"/>
</dbReference>
<evidence type="ECO:0000259" key="16">
    <source>
        <dbReference type="PROSITE" id="PS50975"/>
    </source>
</evidence>
<feature type="domain" description="MGS-like" evidence="17">
    <location>
        <begin position="928"/>
        <end position="1062"/>
    </location>
</feature>
<evidence type="ECO:0000256" key="12">
    <source>
        <dbReference type="ARBA" id="ARBA00022975"/>
    </source>
</evidence>
<dbReference type="SUPFAM" id="SSF52440">
    <property type="entry name" value="PreATP-grasp domain"/>
    <property type="match status" value="2"/>
</dbReference>
<dbReference type="Gene3D" id="3.40.50.1380">
    <property type="entry name" value="Methylglyoxal synthase-like domain"/>
    <property type="match status" value="1"/>
</dbReference>
<dbReference type="SMART" id="SM00851">
    <property type="entry name" value="MGS"/>
    <property type="match status" value="1"/>
</dbReference>
<accession>A0A381SFV4</accession>
<dbReference type="SUPFAM" id="SSF48108">
    <property type="entry name" value="Carbamoyl phosphate synthetase, large subunit connection domain"/>
    <property type="match status" value="1"/>
</dbReference>
<keyword evidence="7" id="KW-0479">Metal-binding</keyword>
<evidence type="ECO:0000256" key="9">
    <source>
        <dbReference type="ARBA" id="ARBA00022741"/>
    </source>
</evidence>
<dbReference type="GO" id="GO:0005737">
    <property type="term" value="C:cytoplasm"/>
    <property type="evidence" value="ECO:0007669"/>
    <property type="project" value="TreeGrafter"/>
</dbReference>
<dbReference type="FunFam" id="3.40.50.20:FF:000001">
    <property type="entry name" value="Carbamoyl-phosphate synthase large chain"/>
    <property type="match status" value="1"/>
</dbReference>
<dbReference type="PROSITE" id="PS51855">
    <property type="entry name" value="MGS"/>
    <property type="match status" value="1"/>
</dbReference>
<keyword evidence="5" id="KW-0436">Ligase</keyword>
<dbReference type="InterPro" id="IPR033937">
    <property type="entry name" value="MGS_CPS_CarB"/>
</dbReference>
<dbReference type="GO" id="GO:0004088">
    <property type="term" value="F:carbamoyl-phosphate synthase (glutamine-hydrolyzing) activity"/>
    <property type="evidence" value="ECO:0007669"/>
    <property type="project" value="UniProtKB-EC"/>
</dbReference>
<dbReference type="InterPro" id="IPR011761">
    <property type="entry name" value="ATP-grasp"/>
</dbReference>
<gene>
    <name evidence="18" type="ORF">METZ01_LOCUS55814</name>
</gene>
<dbReference type="Pfam" id="PF02787">
    <property type="entry name" value="CPSase_L_D3"/>
    <property type="match status" value="1"/>
</dbReference>
<feature type="domain" description="ATP-grasp" evidence="16">
    <location>
        <begin position="670"/>
        <end position="861"/>
    </location>
</feature>
<dbReference type="NCBIfam" id="NF009455">
    <property type="entry name" value="PRK12815.1"/>
    <property type="match status" value="1"/>
</dbReference>
<dbReference type="Gene3D" id="3.40.50.20">
    <property type="match status" value="2"/>
</dbReference>
<dbReference type="GO" id="GO:0005524">
    <property type="term" value="F:ATP binding"/>
    <property type="evidence" value="ECO:0007669"/>
    <property type="project" value="UniProtKB-KW"/>
</dbReference>
<dbReference type="Gene3D" id="3.30.470.20">
    <property type="entry name" value="ATP-grasp fold, B domain"/>
    <property type="match status" value="2"/>
</dbReference>
<proteinExistence type="inferred from homology"/>
<dbReference type="InterPro" id="IPR011607">
    <property type="entry name" value="MGS-like_dom"/>
</dbReference>
<feature type="domain" description="ATP-grasp" evidence="16">
    <location>
        <begin position="133"/>
        <end position="328"/>
    </location>
</feature>
<evidence type="ECO:0000256" key="2">
    <source>
        <dbReference type="ARBA" id="ARBA00005077"/>
    </source>
</evidence>
<evidence type="ECO:0000256" key="10">
    <source>
        <dbReference type="ARBA" id="ARBA00022840"/>
    </source>
</evidence>
<evidence type="ECO:0000256" key="5">
    <source>
        <dbReference type="ARBA" id="ARBA00022598"/>
    </source>
</evidence>
<sequence length="1062" mass="116977">MPKRTDIQSILIIGAGPIVIGQACEFDYSGTQATRALKEEGYRVILVNSNPATIMTDPDLADATYIEPITVDYITAIIKKEKPDVILPTVGGQTALNLAMDLSKEGILEKYSVQLIGAQIDAIAKAEDRELFKKAMDAVGIDTARGGFVHSWQEAKVLMNDLQFPIIIRPSFTLGGTGGSVAYNYDEFRELLENGLNASPITEVLMEESLLGWKEFEMEVIRDKEDNAIIICSIENIDPMGIHTGDSVTVAPAMTLTDKEYQQMRNWSIQCLRTIGVETGGSNVQFAVNPENGRMIIIEMNPRVSRSSALASKATGFPIAKVAAKLAVGYTLDELPNDITGKTLAAFEPTIDYIVTKVPRFDFEKFPSATGHLGVQMQSVGEVMSIGRTFRESLQKAFRSLEVGLDGLEPKPLAEGDPDVSRARHLDMSTLRYGTAFRLLKIRQAFLEGQSVEEIFNITKIDPWFLKQINILVEMQQDSSLRELKHNGFSDKQIGQLSDKTEMDVRQQRKKEKVFPSYKVVDTCSAEFEAKTPYCYSTYDEENEITPLDGKKVIILGGGPNRIGQGIEFDYCCVQAVFGLQDLDYKTIMINCNPETVSTDFDLVDRLYFEPVTYEDVLNIVEFEKPDGVLVQFGGQTPLKIANALADAGVPIIGTSPENIDLAEDREKFGQVLDKLNVTCPKYGTGRTLDEVVSVAEKIGFPVLARPSYVLGGRAMEIVYSKKQLIDYIARSADVTAGHPILIDEFLEDAFEFDVDALCDGESIHIGAVMQHIEEAGIHSGDSACVLPPYKITTKTMEEIIRITKDLALELNVIGLINLQFAFKDGQVYVLEVNPRASRTVPFVSKATHVPLARIAAQLTVGSKLKDMDLKPWDKIHHIAVKEAVLPFNKFPEESIFLSPEMKSTGEVMGISNTFGGSFLRATISAGSNLPESGRIFLSINDQDKINAIPLARDFFEMGFGLVATSGTAKELNRNGIPAESIYKVGEGRPNIVDGIKNGEINLVINTPLGAQSRYDEESIGRTCIHKGILAITTLSGASAVLRAIRMNHKEIKVKSIQEYHA</sequence>
<evidence type="ECO:0000256" key="11">
    <source>
        <dbReference type="ARBA" id="ARBA00022842"/>
    </source>
</evidence>
<comment type="pathway">
    <text evidence="2">Amino-acid biosynthesis; L-arginine biosynthesis; carbamoyl phosphate from bicarbonate: step 1/1.</text>
</comment>
<dbReference type="EMBL" id="UINC01003060">
    <property type="protein sequence ID" value="SVA02960.1"/>
    <property type="molecule type" value="Genomic_DNA"/>
</dbReference>
<dbReference type="InterPro" id="IPR058047">
    <property type="entry name" value="CPSase_preATP-grasp"/>
</dbReference>
<dbReference type="GO" id="GO:0006541">
    <property type="term" value="P:glutamine metabolic process"/>
    <property type="evidence" value="ECO:0007669"/>
    <property type="project" value="TreeGrafter"/>
</dbReference>
<name>A0A381SFV4_9ZZZZ</name>
<dbReference type="GO" id="GO:0046872">
    <property type="term" value="F:metal ion binding"/>
    <property type="evidence" value="ECO:0007669"/>
    <property type="project" value="UniProtKB-KW"/>
</dbReference>
<dbReference type="GO" id="GO:0004087">
    <property type="term" value="F:carbamoyl-phosphate synthase (ammonia) activity"/>
    <property type="evidence" value="ECO:0007669"/>
    <property type="project" value="UniProtKB-EC"/>
</dbReference>
<dbReference type="PROSITE" id="PS50975">
    <property type="entry name" value="ATP_GRASP"/>
    <property type="match status" value="2"/>
</dbReference>
<dbReference type="PANTHER" id="PTHR11405">
    <property type="entry name" value="CARBAMOYLTRANSFERASE FAMILY MEMBER"/>
    <property type="match status" value="1"/>
</dbReference>
<dbReference type="InterPro" id="IPR005479">
    <property type="entry name" value="CPAse_ATP-bd"/>
</dbReference>
<keyword evidence="4" id="KW-0055">Arginine biosynthesis</keyword>
<dbReference type="PROSITE" id="PS00867">
    <property type="entry name" value="CPSASE_2"/>
    <property type="match status" value="2"/>
</dbReference>
<comment type="cofactor">
    <cofactor evidence="1">
        <name>Mn(2+)</name>
        <dbReference type="ChEBI" id="CHEBI:29035"/>
    </cofactor>
</comment>
<dbReference type="Gene3D" id="1.10.1030.10">
    <property type="entry name" value="Carbamoyl-phosphate synthetase, large subunit oligomerisation domain"/>
    <property type="match status" value="1"/>
</dbReference>
<dbReference type="GO" id="GO:0044205">
    <property type="term" value="P:'de novo' UMP biosynthetic process"/>
    <property type="evidence" value="ECO:0007669"/>
    <property type="project" value="UniProtKB-UniPathway"/>
</dbReference>
<dbReference type="FunFam" id="1.10.1030.10:FF:000002">
    <property type="entry name" value="Carbamoyl-phosphate synthase large chain"/>
    <property type="match status" value="1"/>
</dbReference>
<evidence type="ECO:0000313" key="18">
    <source>
        <dbReference type="EMBL" id="SVA02960.1"/>
    </source>
</evidence>
<dbReference type="InterPro" id="IPR013815">
    <property type="entry name" value="ATP_grasp_subdomain_1"/>
</dbReference>
<evidence type="ECO:0000256" key="8">
    <source>
        <dbReference type="ARBA" id="ARBA00022737"/>
    </source>
</evidence>
<evidence type="ECO:0000256" key="13">
    <source>
        <dbReference type="ARBA" id="ARBA00023211"/>
    </source>
</evidence>
<dbReference type="Pfam" id="PF02142">
    <property type="entry name" value="MGS"/>
    <property type="match status" value="1"/>
</dbReference>
<dbReference type="InterPro" id="IPR005483">
    <property type="entry name" value="CPSase_dom"/>
</dbReference>
<keyword evidence="13" id="KW-0464">Manganese</keyword>
<keyword evidence="10" id="KW-0067">ATP-binding</keyword>
<evidence type="ECO:0000256" key="7">
    <source>
        <dbReference type="ARBA" id="ARBA00022723"/>
    </source>
</evidence>
<keyword evidence="11" id="KW-0460">Magnesium</keyword>
<dbReference type="GO" id="GO:0006526">
    <property type="term" value="P:L-arginine biosynthetic process"/>
    <property type="evidence" value="ECO:0007669"/>
    <property type="project" value="UniProtKB-KW"/>
</dbReference>
<reference evidence="18" key="1">
    <citation type="submission" date="2018-05" db="EMBL/GenBank/DDBJ databases">
        <authorList>
            <person name="Lanie J.A."/>
            <person name="Ng W.-L."/>
            <person name="Kazmierczak K.M."/>
            <person name="Andrzejewski T.M."/>
            <person name="Davidsen T.M."/>
            <person name="Wayne K.J."/>
            <person name="Tettelin H."/>
            <person name="Glass J.I."/>
            <person name="Rusch D."/>
            <person name="Podicherti R."/>
            <person name="Tsui H.-C.T."/>
            <person name="Winkler M.E."/>
        </authorList>
    </citation>
    <scope>NUCLEOTIDE SEQUENCE</scope>
</reference>
<dbReference type="HAMAP" id="MF_01210_B">
    <property type="entry name" value="CPSase_L_chain_B"/>
    <property type="match status" value="1"/>
</dbReference>
<dbReference type="FunFam" id="3.30.470.20:FF:000026">
    <property type="entry name" value="Carbamoyl-phosphate synthase large chain"/>
    <property type="match status" value="1"/>
</dbReference>
<dbReference type="Pfam" id="PF02786">
    <property type="entry name" value="CPSase_L_D2"/>
    <property type="match status" value="2"/>
</dbReference>
<dbReference type="PROSITE" id="PS51257">
    <property type="entry name" value="PROKAR_LIPOPROTEIN"/>
    <property type="match status" value="1"/>
</dbReference>
<dbReference type="InterPro" id="IPR006275">
    <property type="entry name" value="CPSase_lsu"/>
</dbReference>
<evidence type="ECO:0000256" key="6">
    <source>
        <dbReference type="ARBA" id="ARBA00022605"/>
    </source>
</evidence>
<comment type="similarity">
    <text evidence="3">Belongs to the CarB family.</text>
</comment>
<keyword evidence="6" id="KW-0028">Amino-acid biosynthesis</keyword>
<dbReference type="FunFam" id="3.40.50.20:FF:000002">
    <property type="entry name" value="Carbamoyl-phosphate synthase large chain"/>
    <property type="match status" value="1"/>
</dbReference>
<dbReference type="InterPro" id="IPR036914">
    <property type="entry name" value="MGS-like_dom_sf"/>
</dbReference>
<dbReference type="Pfam" id="PF25596">
    <property type="entry name" value="CPSase_L_D1"/>
    <property type="match status" value="2"/>
</dbReference>
<dbReference type="InterPro" id="IPR016185">
    <property type="entry name" value="PreATP-grasp_dom_sf"/>
</dbReference>
<evidence type="ECO:0000256" key="14">
    <source>
        <dbReference type="ARBA" id="ARBA00047359"/>
    </source>
</evidence>
<dbReference type="FunFam" id="3.30.470.20:FF:000007">
    <property type="entry name" value="Carbamoyl-phosphate synthase large chain"/>
    <property type="match status" value="1"/>
</dbReference>
<dbReference type="PANTHER" id="PTHR11405:SF53">
    <property type="entry name" value="CARBAMOYL-PHOSPHATE SYNTHASE [AMMONIA], MITOCHONDRIAL"/>
    <property type="match status" value="1"/>
</dbReference>
<dbReference type="AlphaFoldDB" id="A0A381SFV4"/>
<dbReference type="SUPFAM" id="SSF52335">
    <property type="entry name" value="Methylglyoxal synthase-like"/>
    <property type="match status" value="1"/>
</dbReference>
<comment type="catalytic activity">
    <reaction evidence="14">
        <text>hydrogencarbonate + NH4(+) + 2 ATP = carbamoyl phosphate + 2 ADP + phosphate + 2 H(+)</text>
        <dbReference type="Rhea" id="RHEA:18029"/>
        <dbReference type="ChEBI" id="CHEBI:15378"/>
        <dbReference type="ChEBI" id="CHEBI:17544"/>
        <dbReference type="ChEBI" id="CHEBI:28938"/>
        <dbReference type="ChEBI" id="CHEBI:30616"/>
        <dbReference type="ChEBI" id="CHEBI:43474"/>
        <dbReference type="ChEBI" id="CHEBI:58228"/>
        <dbReference type="ChEBI" id="CHEBI:456216"/>
        <dbReference type="EC" id="6.3.4.16"/>
    </reaction>
</comment>
<dbReference type="UniPathway" id="UPA00070">
    <property type="reaction ID" value="UER00115"/>
</dbReference>
<keyword evidence="9" id="KW-0547">Nucleotide-binding</keyword>
<dbReference type="CDD" id="cd01424">
    <property type="entry name" value="MGS_CPS_II"/>
    <property type="match status" value="1"/>
</dbReference>
<dbReference type="NCBIfam" id="TIGR01369">
    <property type="entry name" value="CPSaseII_lrg"/>
    <property type="match status" value="1"/>
</dbReference>